<dbReference type="EMBL" id="MT162467">
    <property type="protein sequence ID" value="QIN97092.1"/>
    <property type="molecule type" value="Genomic_DNA"/>
</dbReference>
<dbReference type="KEGG" id="vg:77946970"/>
<name>A0A6G8R6Q3_9CAUD</name>
<keyword evidence="3" id="KW-1185">Reference proteome</keyword>
<protein>
    <submittedName>
        <fullName evidence="2">Glutaredoxin</fullName>
    </submittedName>
</protein>
<dbReference type="Pfam" id="PF00462">
    <property type="entry name" value="Glutaredoxin"/>
    <property type="match status" value="1"/>
</dbReference>
<proteinExistence type="predicted"/>
<dbReference type="Proteomes" id="UP000501900">
    <property type="component" value="Genome"/>
</dbReference>
<feature type="domain" description="Glutaredoxin" evidence="1">
    <location>
        <begin position="6"/>
        <end position="63"/>
    </location>
</feature>
<dbReference type="SUPFAM" id="SSF52833">
    <property type="entry name" value="Thioredoxin-like"/>
    <property type="match status" value="1"/>
</dbReference>
<evidence type="ECO:0000313" key="3">
    <source>
        <dbReference type="Proteomes" id="UP000501900"/>
    </source>
</evidence>
<reference evidence="2 3" key="1">
    <citation type="submission" date="2020-03" db="EMBL/GenBank/DDBJ databases">
        <title>The Isolation and Genome Sequence of a Novel Cyanophage S-H34 from the Huanghai Sea, China.</title>
        <authorList>
            <person name="Jiang T."/>
        </authorList>
    </citation>
    <scope>NUCLEOTIDE SEQUENCE [LARGE SCALE GENOMIC DNA]</scope>
</reference>
<evidence type="ECO:0000259" key="1">
    <source>
        <dbReference type="Pfam" id="PF00462"/>
    </source>
</evidence>
<dbReference type="RefSeq" id="YP_010670760.1">
    <property type="nucleotide sequence ID" value="NC_070965.1"/>
</dbReference>
<dbReference type="InterPro" id="IPR002109">
    <property type="entry name" value="Glutaredoxin"/>
</dbReference>
<dbReference type="GeneID" id="77946970"/>
<dbReference type="Gene3D" id="3.40.30.10">
    <property type="entry name" value="Glutaredoxin"/>
    <property type="match status" value="1"/>
</dbReference>
<accession>A0A6G8R6Q3</accession>
<sequence>MKDEFLIYSKVGCGYCDKLAALMSQHNIPHTKLTLGEDYTIDDFVEKFGRTTFPRVLFNEELVGGMRETAQYLVKHGYVTK</sequence>
<dbReference type="PROSITE" id="PS51354">
    <property type="entry name" value="GLUTAREDOXIN_2"/>
    <property type="match status" value="1"/>
</dbReference>
<dbReference type="InterPro" id="IPR036249">
    <property type="entry name" value="Thioredoxin-like_sf"/>
</dbReference>
<organism evidence="2 3">
    <name type="scientific">Synechococcus phage S-H34</name>
    <dbReference type="NCBI Taxonomy" id="2718942"/>
    <lineage>
        <taxon>Viruses</taxon>
        <taxon>Duplodnaviria</taxon>
        <taxon>Heunggongvirae</taxon>
        <taxon>Uroviricota</taxon>
        <taxon>Caudoviricetes</taxon>
        <taxon>Pantevenvirales</taxon>
        <taxon>Kyanoviridae</taxon>
        <taxon>Makaravirus</taxon>
        <taxon>Makaravirus thirtyfour</taxon>
    </lineage>
</organism>
<evidence type="ECO:0000313" key="2">
    <source>
        <dbReference type="EMBL" id="QIN97092.1"/>
    </source>
</evidence>